<gene>
    <name evidence="11" type="ORF">BDY17DRAFT_264852</name>
</gene>
<accession>A0A6A6PY49</accession>
<keyword evidence="7" id="KW-0805">Transcription regulation</keyword>
<evidence type="ECO:0008006" key="13">
    <source>
        <dbReference type="Google" id="ProtNLM"/>
    </source>
</evidence>
<dbReference type="GO" id="GO:0000993">
    <property type="term" value="F:RNA polymerase II complex binding"/>
    <property type="evidence" value="ECO:0007669"/>
    <property type="project" value="TreeGrafter"/>
</dbReference>
<keyword evidence="9" id="KW-0539">Nucleus</keyword>
<feature type="region of interest" description="Disordered" evidence="10">
    <location>
        <begin position="1"/>
        <end position="34"/>
    </location>
</feature>
<evidence type="ECO:0000256" key="3">
    <source>
        <dbReference type="ARBA" id="ARBA00009730"/>
    </source>
</evidence>
<keyword evidence="6" id="KW-0862">Zinc</keyword>
<evidence type="ECO:0000256" key="5">
    <source>
        <dbReference type="ARBA" id="ARBA00022771"/>
    </source>
</evidence>
<evidence type="ECO:0000313" key="12">
    <source>
        <dbReference type="Proteomes" id="UP000799767"/>
    </source>
</evidence>
<organism evidence="11 12">
    <name type="scientific">Neohortaea acidophila</name>
    <dbReference type="NCBI Taxonomy" id="245834"/>
    <lineage>
        <taxon>Eukaryota</taxon>
        <taxon>Fungi</taxon>
        <taxon>Dikarya</taxon>
        <taxon>Ascomycota</taxon>
        <taxon>Pezizomycotina</taxon>
        <taxon>Dothideomycetes</taxon>
        <taxon>Dothideomycetidae</taxon>
        <taxon>Mycosphaerellales</taxon>
        <taxon>Teratosphaeriaceae</taxon>
        <taxon>Neohortaea</taxon>
    </lineage>
</organism>
<dbReference type="GO" id="GO:0008270">
    <property type="term" value="F:zinc ion binding"/>
    <property type="evidence" value="ECO:0007669"/>
    <property type="project" value="UniProtKB-KW"/>
</dbReference>
<evidence type="ECO:0000256" key="1">
    <source>
        <dbReference type="ARBA" id="ARBA00003357"/>
    </source>
</evidence>
<evidence type="ECO:0000256" key="10">
    <source>
        <dbReference type="SAM" id="MobiDB-lite"/>
    </source>
</evidence>
<dbReference type="AlphaFoldDB" id="A0A6A6PY49"/>
<keyword evidence="5" id="KW-0863">Zinc-finger</keyword>
<proteinExistence type="inferred from homology"/>
<feature type="region of interest" description="Disordered" evidence="10">
    <location>
        <begin position="53"/>
        <end position="138"/>
    </location>
</feature>
<evidence type="ECO:0000256" key="9">
    <source>
        <dbReference type="ARBA" id="ARBA00023242"/>
    </source>
</evidence>
<dbReference type="EMBL" id="MU001634">
    <property type="protein sequence ID" value="KAF2484696.1"/>
    <property type="molecule type" value="Genomic_DNA"/>
</dbReference>
<evidence type="ECO:0000313" key="11">
    <source>
        <dbReference type="EMBL" id="KAF2484696.1"/>
    </source>
</evidence>
<feature type="compositionally biased region" description="Acidic residues" evidence="10">
    <location>
        <begin position="245"/>
        <end position="258"/>
    </location>
</feature>
<keyword evidence="12" id="KW-1185">Reference proteome</keyword>
<dbReference type="InterPro" id="IPR038567">
    <property type="entry name" value="T_Elf1_sf"/>
</dbReference>
<dbReference type="SUPFAM" id="SSF57783">
    <property type="entry name" value="Zinc beta-ribbon"/>
    <property type="match status" value="1"/>
</dbReference>
<reference evidence="11" key="1">
    <citation type="journal article" date="2020" name="Stud. Mycol.">
        <title>101 Dothideomycetes genomes: a test case for predicting lifestyles and emergence of pathogens.</title>
        <authorList>
            <person name="Haridas S."/>
            <person name="Albert R."/>
            <person name="Binder M."/>
            <person name="Bloem J."/>
            <person name="Labutti K."/>
            <person name="Salamov A."/>
            <person name="Andreopoulos B."/>
            <person name="Baker S."/>
            <person name="Barry K."/>
            <person name="Bills G."/>
            <person name="Bluhm B."/>
            <person name="Cannon C."/>
            <person name="Castanera R."/>
            <person name="Culley D."/>
            <person name="Daum C."/>
            <person name="Ezra D."/>
            <person name="Gonzalez J."/>
            <person name="Henrissat B."/>
            <person name="Kuo A."/>
            <person name="Liang C."/>
            <person name="Lipzen A."/>
            <person name="Lutzoni F."/>
            <person name="Magnuson J."/>
            <person name="Mondo S."/>
            <person name="Nolan M."/>
            <person name="Ohm R."/>
            <person name="Pangilinan J."/>
            <person name="Park H.-J."/>
            <person name="Ramirez L."/>
            <person name="Alfaro M."/>
            <person name="Sun H."/>
            <person name="Tritt A."/>
            <person name="Yoshinaga Y."/>
            <person name="Zwiers L.-H."/>
            <person name="Turgeon B."/>
            <person name="Goodwin S."/>
            <person name="Spatafora J."/>
            <person name="Crous P."/>
            <person name="Grigoriev I."/>
        </authorList>
    </citation>
    <scope>NUCLEOTIDE SEQUENCE</scope>
    <source>
        <strain evidence="11">CBS 113389</strain>
    </source>
</reference>
<evidence type="ECO:0000256" key="4">
    <source>
        <dbReference type="ARBA" id="ARBA00022723"/>
    </source>
</evidence>
<dbReference type="Proteomes" id="UP000799767">
    <property type="component" value="Unassembled WGS sequence"/>
</dbReference>
<dbReference type="Gene3D" id="2.20.25.190">
    <property type="match status" value="1"/>
</dbReference>
<dbReference type="GeneID" id="54472889"/>
<evidence type="ECO:0000256" key="2">
    <source>
        <dbReference type="ARBA" id="ARBA00004123"/>
    </source>
</evidence>
<keyword evidence="8" id="KW-0804">Transcription</keyword>
<dbReference type="PANTHER" id="PTHR20934:SF0">
    <property type="entry name" value="TRANSCRIPTION ELONGATION FACTOR 1 HOMOLOG"/>
    <property type="match status" value="1"/>
</dbReference>
<dbReference type="FunFam" id="2.20.25.190:FF:000001">
    <property type="entry name" value="Transcription elongation factor 1 homolog"/>
    <property type="match status" value="1"/>
</dbReference>
<feature type="compositionally biased region" description="Basic residues" evidence="10">
    <location>
        <begin position="121"/>
        <end position="133"/>
    </location>
</feature>
<dbReference type="GO" id="GO:0008023">
    <property type="term" value="C:transcription elongation factor complex"/>
    <property type="evidence" value="ECO:0007669"/>
    <property type="project" value="TreeGrafter"/>
</dbReference>
<evidence type="ECO:0000256" key="7">
    <source>
        <dbReference type="ARBA" id="ARBA00023015"/>
    </source>
</evidence>
<dbReference type="Pfam" id="PF05129">
    <property type="entry name" value="Zn_ribbon_Elf1"/>
    <property type="match status" value="1"/>
</dbReference>
<evidence type="ECO:0000256" key="6">
    <source>
        <dbReference type="ARBA" id="ARBA00022833"/>
    </source>
</evidence>
<feature type="compositionally biased region" description="Polar residues" evidence="10">
    <location>
        <begin position="100"/>
        <end position="110"/>
    </location>
</feature>
<sequence>MAVKTSSPVKARVKARVAAAPHHSPPVKSYAGSKFTHRPYVPTKVGAAAAFTAATQSSTSVNAQVAAGTPSPEPSTPANSPLQRKRTLSPPKGRIPAKYSPSQHSFTSSGWLRHALTTGMGKRKKSGRKPTGPRKREPLATSFRCNFCNNENSVSVSIDKKAGVGNLSCKQCGQTFQTGINYLTEAVDVYADWVDACEAVKKDAAAGRGTPGPASRPRQQVDASAARLGSAPGEQLTEEDRGFIDDEDEDAEADYADD</sequence>
<feature type="region of interest" description="Disordered" evidence="10">
    <location>
        <begin position="204"/>
        <end position="258"/>
    </location>
</feature>
<comment type="similarity">
    <text evidence="3">Belongs to the ELOF1 family.</text>
</comment>
<dbReference type="OrthoDB" id="445983at2759"/>
<evidence type="ECO:0000256" key="8">
    <source>
        <dbReference type="ARBA" id="ARBA00023163"/>
    </source>
</evidence>
<comment type="subcellular location">
    <subcellularLocation>
        <location evidence="2">Nucleus</location>
    </subcellularLocation>
</comment>
<protein>
    <recommendedName>
        <fullName evidence="13">Transcription elongation factor 1 homolog</fullName>
    </recommendedName>
</protein>
<dbReference type="RefSeq" id="XP_033591265.1">
    <property type="nucleotide sequence ID" value="XM_033731887.1"/>
</dbReference>
<dbReference type="GO" id="GO:0006368">
    <property type="term" value="P:transcription elongation by RNA polymerase II"/>
    <property type="evidence" value="ECO:0007669"/>
    <property type="project" value="TreeGrafter"/>
</dbReference>
<dbReference type="InterPro" id="IPR007808">
    <property type="entry name" value="Elf1"/>
</dbReference>
<name>A0A6A6PY49_9PEZI</name>
<dbReference type="PANTHER" id="PTHR20934">
    <property type="entry name" value="TRANSCRIPTION ELONGATION FACTOR 1 HOMOLOG"/>
    <property type="match status" value="1"/>
</dbReference>
<comment type="function">
    <text evidence="1">Transcription elongation factor implicated in the maintenance of proper chromatin structure in actively transcribed regions.</text>
</comment>
<keyword evidence="4" id="KW-0479">Metal-binding</keyword>